<accession>A0ABV2I4V8</accession>
<keyword evidence="2" id="KW-1185">Reference proteome</keyword>
<proteinExistence type="predicted"/>
<organism evidence="1 2">
    <name type="scientific">Mesorhizobium shonense</name>
    <dbReference type="NCBI Taxonomy" id="1209948"/>
    <lineage>
        <taxon>Bacteria</taxon>
        <taxon>Pseudomonadati</taxon>
        <taxon>Pseudomonadota</taxon>
        <taxon>Alphaproteobacteria</taxon>
        <taxon>Hyphomicrobiales</taxon>
        <taxon>Phyllobacteriaceae</taxon>
        <taxon>Mesorhizobium</taxon>
    </lineage>
</organism>
<name>A0ABV2I4V8_9HYPH</name>
<protein>
    <submittedName>
        <fullName evidence="1">Pyrroline-5-carboxylate reductase</fullName>
    </submittedName>
</protein>
<gene>
    <name evidence="1" type="ORF">ABID26_007335</name>
</gene>
<dbReference type="EMBL" id="JBEPLM010000033">
    <property type="protein sequence ID" value="MET3597908.1"/>
    <property type="molecule type" value="Genomic_DNA"/>
</dbReference>
<evidence type="ECO:0000313" key="1">
    <source>
        <dbReference type="EMBL" id="MET3597908.1"/>
    </source>
</evidence>
<dbReference type="Proteomes" id="UP001549036">
    <property type="component" value="Unassembled WGS sequence"/>
</dbReference>
<evidence type="ECO:0000313" key="2">
    <source>
        <dbReference type="Proteomes" id="UP001549036"/>
    </source>
</evidence>
<comment type="caution">
    <text evidence="1">The sequence shown here is derived from an EMBL/GenBank/DDBJ whole genome shotgun (WGS) entry which is preliminary data.</text>
</comment>
<sequence length="101" mass="10897">MATYFGIMNGASEWLAAKGMPGDKARSYLAPLFTELSKTALEAPSDIPFAELSRAFATRGGLNELVLADFQKHGGLDALRAALDEVLGRIEKGFSPERVRP</sequence>
<reference evidence="1 2" key="1">
    <citation type="submission" date="2024-06" db="EMBL/GenBank/DDBJ databases">
        <title>Genomic Encyclopedia of Type Strains, Phase IV (KMG-IV): sequencing the most valuable type-strain genomes for metagenomic binning, comparative biology and taxonomic classification.</title>
        <authorList>
            <person name="Goeker M."/>
        </authorList>
    </citation>
    <scope>NUCLEOTIDE SEQUENCE [LARGE SCALE GENOMIC DNA]</scope>
    <source>
        <strain evidence="1 2">DSM 29846</strain>
    </source>
</reference>